<dbReference type="Gene3D" id="6.10.250.620">
    <property type="match status" value="1"/>
</dbReference>
<evidence type="ECO:0000256" key="5">
    <source>
        <dbReference type="ARBA" id="ARBA00022833"/>
    </source>
</evidence>
<feature type="binding site" evidence="10">
    <location>
        <position position="527"/>
    </location>
    <ligand>
        <name>[4Fe-4S] cluster</name>
        <dbReference type="ChEBI" id="CHEBI:49883"/>
        <note>4Fe-4S-S-AdoMet</note>
    </ligand>
</feature>
<feature type="binding site" evidence="10">
    <location>
        <position position="380"/>
    </location>
    <ligand>
        <name>Zn(2+)</name>
        <dbReference type="ChEBI" id="CHEBI:29105"/>
    </ligand>
</feature>
<dbReference type="Pfam" id="PF13667">
    <property type="entry name" value="ThiC-associated"/>
    <property type="match status" value="1"/>
</dbReference>
<dbReference type="SFLD" id="SFLDF00407">
    <property type="entry name" value="phosphomethylpyrimidine_syntha"/>
    <property type="match status" value="1"/>
</dbReference>
<evidence type="ECO:0000256" key="3">
    <source>
        <dbReference type="ARBA" id="ARBA00022691"/>
    </source>
</evidence>
<evidence type="ECO:0000256" key="2">
    <source>
        <dbReference type="ARBA" id="ARBA00022485"/>
    </source>
</evidence>
<dbReference type="Pfam" id="PF01964">
    <property type="entry name" value="ThiC_Rad_SAM"/>
    <property type="match status" value="1"/>
</dbReference>
<dbReference type="InterPro" id="IPR002817">
    <property type="entry name" value="ThiC/BzaA/B"/>
</dbReference>
<dbReference type="InterPro" id="IPR037509">
    <property type="entry name" value="ThiC"/>
</dbReference>
<dbReference type="Proteomes" id="UP000198589">
    <property type="component" value="Unassembled WGS sequence"/>
</dbReference>
<feature type="binding site" evidence="10">
    <location>
        <position position="376"/>
    </location>
    <ligand>
        <name>substrate</name>
    </ligand>
</feature>
<dbReference type="RefSeq" id="WP_305764373.1">
    <property type="nucleotide sequence ID" value="NZ_FOND01000019.1"/>
</dbReference>
<reference evidence="14" key="1">
    <citation type="submission" date="2016-10" db="EMBL/GenBank/DDBJ databases">
        <authorList>
            <person name="Varghese N."/>
            <person name="Submissions S."/>
        </authorList>
    </citation>
    <scope>NUCLEOTIDE SEQUENCE [LARGE SCALE GENOMIC DNA]</scope>
    <source>
        <strain evidence="14">DSM 46838</strain>
    </source>
</reference>
<dbReference type="GO" id="GO:0008270">
    <property type="term" value="F:zinc ion binding"/>
    <property type="evidence" value="ECO:0007669"/>
    <property type="project" value="UniProtKB-UniRule"/>
</dbReference>
<feature type="binding site" evidence="10">
    <location>
        <position position="240"/>
    </location>
    <ligand>
        <name>substrate</name>
    </ligand>
</feature>
<evidence type="ECO:0000256" key="4">
    <source>
        <dbReference type="ARBA" id="ARBA00022723"/>
    </source>
</evidence>
<gene>
    <name evidence="10" type="primary">thiC</name>
    <name evidence="13" type="ORF">SAMN05216574_11916</name>
</gene>
<keyword evidence="5 10" id="KW-0862">Zinc</keyword>
<comment type="pathway">
    <text evidence="10">Cofactor biosynthesis; thiamine diphosphate biosynthesis.</text>
</comment>
<keyword evidence="7 10" id="KW-0408">Iron</keyword>
<dbReference type="EC" id="4.1.99.17" evidence="10"/>
<feature type="binding site" evidence="10">
    <location>
        <position position="444"/>
    </location>
    <ligand>
        <name>Zn(2+)</name>
        <dbReference type="ChEBI" id="CHEBI:29105"/>
    </ligand>
</feature>
<dbReference type="NCBIfam" id="TIGR00190">
    <property type="entry name" value="thiC"/>
    <property type="match status" value="1"/>
</dbReference>
<evidence type="ECO:0000256" key="11">
    <source>
        <dbReference type="SAM" id="MobiDB-lite"/>
    </source>
</evidence>
<dbReference type="Gene3D" id="3.20.20.540">
    <property type="entry name" value="Radical SAM ThiC family, central domain"/>
    <property type="match status" value="1"/>
</dbReference>
<keyword evidence="4 10" id="KW-0479">Metal-binding</keyword>
<evidence type="ECO:0000256" key="10">
    <source>
        <dbReference type="HAMAP-Rule" id="MF_00089"/>
    </source>
</evidence>
<dbReference type="SFLD" id="SFLDG01114">
    <property type="entry name" value="phosphomethylpyrimidine_syntha"/>
    <property type="match status" value="1"/>
</dbReference>
<dbReference type="PANTHER" id="PTHR30557">
    <property type="entry name" value="THIAMINE BIOSYNTHESIS PROTEIN THIC"/>
    <property type="match status" value="1"/>
</dbReference>
<dbReference type="GO" id="GO:0051539">
    <property type="term" value="F:4 iron, 4 sulfur cluster binding"/>
    <property type="evidence" value="ECO:0007669"/>
    <property type="project" value="UniProtKB-KW"/>
</dbReference>
<evidence type="ECO:0000256" key="9">
    <source>
        <dbReference type="ARBA" id="ARBA00023239"/>
    </source>
</evidence>
<feature type="region of interest" description="Disordered" evidence="11">
    <location>
        <begin position="1"/>
        <end position="21"/>
    </location>
</feature>
<feature type="binding site" evidence="10">
    <location>
        <position position="403"/>
    </location>
    <ligand>
        <name>substrate</name>
    </ligand>
</feature>
<dbReference type="GO" id="GO:0009229">
    <property type="term" value="P:thiamine diphosphate biosynthetic process"/>
    <property type="evidence" value="ECO:0007669"/>
    <property type="project" value="UniProtKB-UniRule"/>
</dbReference>
<dbReference type="AlphaFoldDB" id="A0A1I2K1T3"/>
<comment type="catalytic activity">
    <reaction evidence="10">
        <text>5-amino-1-(5-phospho-beta-D-ribosyl)imidazole + S-adenosyl-L-methionine = 4-amino-2-methyl-5-(phosphooxymethyl)pyrimidine + CO + 5'-deoxyadenosine + formate + L-methionine + 3 H(+)</text>
        <dbReference type="Rhea" id="RHEA:24840"/>
        <dbReference type="ChEBI" id="CHEBI:15378"/>
        <dbReference type="ChEBI" id="CHEBI:15740"/>
        <dbReference type="ChEBI" id="CHEBI:17245"/>
        <dbReference type="ChEBI" id="CHEBI:17319"/>
        <dbReference type="ChEBI" id="CHEBI:57844"/>
        <dbReference type="ChEBI" id="CHEBI:58354"/>
        <dbReference type="ChEBI" id="CHEBI:59789"/>
        <dbReference type="ChEBI" id="CHEBI:137981"/>
        <dbReference type="EC" id="4.1.99.17"/>
    </reaction>
</comment>
<evidence type="ECO:0000256" key="8">
    <source>
        <dbReference type="ARBA" id="ARBA00023014"/>
    </source>
</evidence>
<feature type="binding site" evidence="10">
    <location>
        <position position="532"/>
    </location>
    <ligand>
        <name>[4Fe-4S] cluster</name>
        <dbReference type="ChEBI" id="CHEBI:49883"/>
        <note>4Fe-4S-S-AdoMet</note>
    </ligand>
</feature>
<evidence type="ECO:0000256" key="7">
    <source>
        <dbReference type="ARBA" id="ARBA00023004"/>
    </source>
</evidence>
<comment type="cofactor">
    <cofactor evidence="10">
        <name>[4Fe-4S] cluster</name>
        <dbReference type="ChEBI" id="CHEBI:49883"/>
    </cofactor>
    <text evidence="10">Binds 1 [4Fe-4S] cluster per subunit. The cluster is coordinated with 3 cysteines and an exchangeable S-adenosyl-L-methionine.</text>
</comment>
<dbReference type="SFLD" id="SFLDS00113">
    <property type="entry name" value="Radical_SAM_Phosphomethylpyrim"/>
    <property type="match status" value="1"/>
</dbReference>
<organism evidence="13 14">
    <name type="scientific">Blastococcus tunisiensis</name>
    <dbReference type="NCBI Taxonomy" id="1798228"/>
    <lineage>
        <taxon>Bacteria</taxon>
        <taxon>Bacillati</taxon>
        <taxon>Actinomycetota</taxon>
        <taxon>Actinomycetes</taxon>
        <taxon>Geodermatophilales</taxon>
        <taxon>Geodermatophilaceae</taxon>
        <taxon>Blastococcus</taxon>
    </lineage>
</organism>
<accession>A0A1I2K1T3</accession>
<dbReference type="NCBIfam" id="NF009895">
    <property type="entry name" value="PRK13352.1"/>
    <property type="match status" value="1"/>
</dbReference>
<dbReference type="EMBL" id="FOND01000019">
    <property type="protein sequence ID" value="SFF60824.1"/>
    <property type="molecule type" value="Genomic_DNA"/>
</dbReference>
<feature type="binding site" evidence="10">
    <location>
        <position position="276"/>
    </location>
    <ligand>
        <name>substrate</name>
    </ligand>
</feature>
<keyword evidence="8 10" id="KW-0411">Iron-sulfur</keyword>
<dbReference type="GO" id="GO:0009228">
    <property type="term" value="P:thiamine biosynthetic process"/>
    <property type="evidence" value="ECO:0007669"/>
    <property type="project" value="UniProtKB-UniRule"/>
</dbReference>
<name>A0A1I2K1T3_9ACTN</name>
<keyword evidence="2 10" id="KW-0004">4Fe-4S</keyword>
<feature type="compositionally biased region" description="Polar residues" evidence="11">
    <location>
        <begin position="1"/>
        <end position="17"/>
    </location>
</feature>
<feature type="binding site" evidence="10">
    <location>
        <position position="211"/>
    </location>
    <ligand>
        <name>substrate</name>
    </ligand>
</feature>
<dbReference type="InterPro" id="IPR025747">
    <property type="entry name" value="ThiC-associated_dom"/>
</dbReference>
<dbReference type="InterPro" id="IPR038521">
    <property type="entry name" value="ThiC/Bza_core_dom"/>
</dbReference>
<comment type="similarity">
    <text evidence="10">Belongs to the ThiC family.</text>
</comment>
<dbReference type="PANTHER" id="PTHR30557:SF1">
    <property type="entry name" value="PHOSPHOMETHYLPYRIMIDINE SYNTHASE, CHLOROPLASTIC"/>
    <property type="match status" value="1"/>
</dbReference>
<proteinExistence type="inferred from homology"/>
<dbReference type="HAMAP" id="MF_00089">
    <property type="entry name" value="ThiC"/>
    <property type="match status" value="1"/>
</dbReference>
<comment type="function">
    <text evidence="1 10">Catalyzes the synthesis of the hydroxymethylpyrimidine phosphate (HMP-P) moiety of thiamine from aminoimidazole ribotide (AIR) in a radical S-adenosyl-L-methionine (SAM)-dependent reaction.</text>
</comment>
<protein>
    <recommendedName>
        <fullName evidence="10">Phosphomethylpyrimidine synthase</fullName>
        <ecNumber evidence="10">4.1.99.17</ecNumber>
    </recommendedName>
    <alternativeName>
        <fullName evidence="10">Hydroxymethylpyrimidine phosphate synthase</fullName>
        <shortName evidence="10">HMP-P synthase</shortName>
        <shortName evidence="10">HMP-phosphate synthase</shortName>
        <shortName evidence="10">HMPP synthase</shortName>
    </alternativeName>
    <alternativeName>
        <fullName evidence="10">Thiamine biosynthesis protein ThiC</fullName>
    </alternativeName>
</protein>
<keyword evidence="3 10" id="KW-0949">S-adenosyl-L-methionine</keyword>
<evidence type="ECO:0000259" key="12">
    <source>
        <dbReference type="Pfam" id="PF13667"/>
    </source>
</evidence>
<evidence type="ECO:0000313" key="13">
    <source>
        <dbReference type="EMBL" id="SFF60824.1"/>
    </source>
</evidence>
<dbReference type="STRING" id="1798228.SAMN05216574_11916"/>
<evidence type="ECO:0000313" key="14">
    <source>
        <dbReference type="Proteomes" id="UP000198589"/>
    </source>
</evidence>
<sequence length="579" mass="63479">MTVLSTTSMGSRKTYLTGSRPDMRVPMREVVLGTGDSVVLYDTSGPYTDPAVDTDVRAGLPPVRAAWIAERADTEHYDGRPVRAEDDGRRPGDLRNLDAVFAGGGRRPRRAAGNAGVTQLGYARRGLVTPEMEFIAVREGVPAEQVRAEVARGRAVIPANVNHPEAEPMIIGREFLVKVNANIGNSAVASSIEEEVDKMTWATRWGADTVMDLSTGRNIHSTREWILRNSPVPIGTVPIYQALEKVGGKAEELSWEVYRDTVIEQCEQGVDYMTVHAGVLLRYVPLTAKRKTGIVSRGGSIMAAWCLAHHEENFLYTRFAELCEILRAYDVTFSLGDGLRPGSIADANDEAQLAELRTLGELTTVAWEHDVQVMIEGPGHVPMNKIKENVDLQLELCHEAPFYTLGPLTTDIAPGYDHITSAIGAAMIAWHGTAMLCYVTPKEHLGLPDRDDVKDGMIAYKIAAHAADVAKGHPGAQAWDDALSDARFEFRWEDQFNLALDPDTARSMHDETLPAAPAKTAHFCSMCGPHFCSMRISQDVRRYAEERGLTSEEAIESGLREKAAEFTAHGGRIQLPVVP</sequence>
<dbReference type="FunFam" id="3.20.20.540:FF:000001">
    <property type="entry name" value="Phosphomethylpyrimidine synthase"/>
    <property type="match status" value="1"/>
</dbReference>
<dbReference type="NCBIfam" id="NF006763">
    <property type="entry name" value="PRK09284.1"/>
    <property type="match status" value="1"/>
</dbReference>
<feature type="binding site" evidence="10">
    <location>
        <position position="524"/>
    </location>
    <ligand>
        <name>[4Fe-4S] cluster</name>
        <dbReference type="ChEBI" id="CHEBI:49883"/>
        <note>4Fe-4S-S-AdoMet</note>
    </ligand>
</feature>
<keyword evidence="6 10" id="KW-0784">Thiamine biosynthesis</keyword>
<feature type="binding site" evidence="10">
    <location>
        <begin position="296"/>
        <end position="298"/>
    </location>
    <ligand>
        <name>substrate</name>
    </ligand>
</feature>
<feature type="binding site" evidence="10">
    <location>
        <begin position="337"/>
        <end position="340"/>
    </location>
    <ligand>
        <name>substrate</name>
    </ligand>
</feature>
<dbReference type="UniPathway" id="UPA00060"/>
<dbReference type="GO" id="GO:0070284">
    <property type="term" value="F:phosphomethylpyrimidine synthase activity"/>
    <property type="evidence" value="ECO:0007669"/>
    <property type="project" value="UniProtKB-EC"/>
</dbReference>
<evidence type="ECO:0000256" key="1">
    <source>
        <dbReference type="ARBA" id="ARBA00003175"/>
    </source>
</evidence>
<keyword evidence="9 10" id="KW-0456">Lyase</keyword>
<keyword evidence="14" id="KW-1185">Reference proteome</keyword>
<dbReference type="GO" id="GO:0005829">
    <property type="term" value="C:cytosol"/>
    <property type="evidence" value="ECO:0007669"/>
    <property type="project" value="TreeGrafter"/>
</dbReference>
<evidence type="ECO:0000256" key="6">
    <source>
        <dbReference type="ARBA" id="ARBA00022977"/>
    </source>
</evidence>
<feature type="domain" description="ThiC-associated" evidence="12">
    <location>
        <begin position="10"/>
        <end position="75"/>
    </location>
</feature>
<feature type="binding site" evidence="10">
    <location>
        <position position="182"/>
    </location>
    <ligand>
        <name>substrate</name>
    </ligand>
</feature>